<organism evidence="1 2">
    <name type="scientific">Bacteroides pyogenes F0041</name>
    <dbReference type="NCBI Taxonomy" id="1321819"/>
    <lineage>
        <taxon>Bacteria</taxon>
        <taxon>Pseudomonadati</taxon>
        <taxon>Bacteroidota</taxon>
        <taxon>Bacteroidia</taxon>
        <taxon>Bacteroidales</taxon>
        <taxon>Bacteroidaceae</taxon>
        <taxon>Bacteroides</taxon>
    </lineage>
</organism>
<reference evidence="1 2" key="1">
    <citation type="submission" date="2013-08" db="EMBL/GenBank/DDBJ databases">
        <authorList>
            <person name="Weinstock G."/>
            <person name="Sodergren E."/>
            <person name="Wylie T."/>
            <person name="Fulton L."/>
            <person name="Fulton R."/>
            <person name="Fronick C."/>
            <person name="O'Laughlin M."/>
            <person name="Godfrey J."/>
            <person name="Miner T."/>
            <person name="Herter B."/>
            <person name="Appelbaum E."/>
            <person name="Cordes M."/>
            <person name="Lek S."/>
            <person name="Wollam A."/>
            <person name="Pepin K.H."/>
            <person name="Palsikar V.B."/>
            <person name="Mitreva M."/>
            <person name="Wilson R.K."/>
        </authorList>
    </citation>
    <scope>NUCLEOTIDE SEQUENCE [LARGE SCALE GENOMIC DNA]</scope>
    <source>
        <strain evidence="1 2">F0041</strain>
    </source>
</reference>
<dbReference type="AlphaFoldDB" id="U2CB90"/>
<name>U2CB90_9BACE</name>
<evidence type="ECO:0000313" key="2">
    <source>
        <dbReference type="Proteomes" id="UP000016496"/>
    </source>
</evidence>
<accession>U2CB90</accession>
<gene>
    <name evidence="1" type="ORF">HMPREF1981_02971</name>
</gene>
<evidence type="ECO:0000313" key="1">
    <source>
        <dbReference type="EMBL" id="ERI81785.1"/>
    </source>
</evidence>
<dbReference type="EMBL" id="AWSV01000154">
    <property type="protein sequence ID" value="ERI81785.1"/>
    <property type="molecule type" value="Genomic_DNA"/>
</dbReference>
<protein>
    <submittedName>
        <fullName evidence="1">Uncharacterized protein</fullName>
    </submittedName>
</protein>
<dbReference type="Proteomes" id="UP000016496">
    <property type="component" value="Unassembled WGS sequence"/>
</dbReference>
<comment type="caution">
    <text evidence="1">The sequence shown here is derived from an EMBL/GenBank/DDBJ whole genome shotgun (WGS) entry which is preliminary data.</text>
</comment>
<dbReference type="HOGENOM" id="CLU_3285196_0_0_10"/>
<sequence>MRKQSGKQGNRSVQKQNCAYQVDKYTVNKTASVLTNSKSY</sequence>
<proteinExistence type="predicted"/>